<feature type="transmembrane region" description="Helical" evidence="1">
    <location>
        <begin position="6"/>
        <end position="28"/>
    </location>
</feature>
<dbReference type="Pfam" id="PF11158">
    <property type="entry name" value="DUF2938"/>
    <property type="match status" value="1"/>
</dbReference>
<dbReference type="AlphaFoldDB" id="A0A0F9GGQ6"/>
<dbReference type="InterPro" id="IPR021329">
    <property type="entry name" value="DUF2938"/>
</dbReference>
<proteinExistence type="predicted"/>
<feature type="transmembrane region" description="Helical" evidence="1">
    <location>
        <begin position="141"/>
        <end position="160"/>
    </location>
</feature>
<evidence type="ECO:0008006" key="3">
    <source>
        <dbReference type="Google" id="ProtNLM"/>
    </source>
</evidence>
<protein>
    <recommendedName>
        <fullName evidence="3">DUF2938 domain-containing protein</fullName>
    </recommendedName>
</protein>
<keyword evidence="1" id="KW-0472">Membrane</keyword>
<accession>A0A0F9GGQ6</accession>
<gene>
    <name evidence="2" type="ORF">LCGC14_1828600</name>
</gene>
<feature type="transmembrane region" description="Helical" evidence="1">
    <location>
        <begin position="76"/>
        <end position="97"/>
    </location>
</feature>
<sequence>MFATIDWWAVIVMGVGATALLDVWGLLLSKFAIRSLNYCMVGRWLSLMRYGQFKHLAINNAAAQQNECAIGWISHYLIGVIFALLFLLLMPSSWLAAPSLAPALLFGLLSVAMPFFVMQPALGLGIAAAKTPAPMAARGKSILSHAVFGVGLYLSAIVLLQF</sequence>
<reference evidence="2" key="1">
    <citation type="journal article" date="2015" name="Nature">
        <title>Complex archaea that bridge the gap between prokaryotes and eukaryotes.</title>
        <authorList>
            <person name="Spang A."/>
            <person name="Saw J.H."/>
            <person name="Jorgensen S.L."/>
            <person name="Zaremba-Niedzwiedzka K."/>
            <person name="Martijn J."/>
            <person name="Lind A.E."/>
            <person name="van Eijk R."/>
            <person name="Schleper C."/>
            <person name="Guy L."/>
            <person name="Ettema T.J."/>
        </authorList>
    </citation>
    <scope>NUCLEOTIDE SEQUENCE</scope>
</reference>
<dbReference type="EMBL" id="LAZR01018022">
    <property type="protein sequence ID" value="KKL98019.1"/>
    <property type="molecule type" value="Genomic_DNA"/>
</dbReference>
<keyword evidence="1" id="KW-0812">Transmembrane</keyword>
<comment type="caution">
    <text evidence="2">The sequence shown here is derived from an EMBL/GenBank/DDBJ whole genome shotgun (WGS) entry which is preliminary data.</text>
</comment>
<name>A0A0F9GGQ6_9ZZZZ</name>
<organism evidence="2">
    <name type="scientific">marine sediment metagenome</name>
    <dbReference type="NCBI Taxonomy" id="412755"/>
    <lineage>
        <taxon>unclassified sequences</taxon>
        <taxon>metagenomes</taxon>
        <taxon>ecological metagenomes</taxon>
    </lineage>
</organism>
<feature type="transmembrane region" description="Helical" evidence="1">
    <location>
        <begin position="103"/>
        <end position="129"/>
    </location>
</feature>
<evidence type="ECO:0000256" key="1">
    <source>
        <dbReference type="SAM" id="Phobius"/>
    </source>
</evidence>
<keyword evidence="1" id="KW-1133">Transmembrane helix</keyword>
<evidence type="ECO:0000313" key="2">
    <source>
        <dbReference type="EMBL" id="KKL98019.1"/>
    </source>
</evidence>